<dbReference type="EC" id="3.1.1.1" evidence="3"/>
<name>A0A5J4QPD8_9ZZZZ</name>
<keyword evidence="3" id="KW-0378">Hydrolase</keyword>
<comment type="caution">
    <text evidence="3">The sequence shown here is derived from an EMBL/GenBank/DDBJ whole genome shotgun (WGS) entry which is preliminary data.</text>
</comment>
<dbReference type="InterPro" id="IPR001375">
    <property type="entry name" value="Peptidase_S9_cat"/>
</dbReference>
<dbReference type="InterPro" id="IPR029058">
    <property type="entry name" value="AB_hydrolase_fold"/>
</dbReference>
<dbReference type="Pfam" id="PF00326">
    <property type="entry name" value="Peptidase_S9"/>
    <property type="match status" value="1"/>
</dbReference>
<evidence type="ECO:0000313" key="3">
    <source>
        <dbReference type="EMBL" id="KAA6323827.1"/>
    </source>
</evidence>
<sequence length="438" mass="49324">MKKVITIALLMGLFIQFPLFAQSNEQRSREIFDFVVAGKGDSVYVRTNKNVQAQIKPAMLGDTFNQLEKQFGKYVSKGEWQTEVVSGITIYYCDVKFELYELRFITAFDADGKANTIRFAPVPHTAKPTSAISNEKFEETEIQLVSGDYKLPGTLTLPKGKTNVPTIILVHGSGPQDRDETIGPNKPFRDIAWEMAERDIAAIRYDKRTLVYGTSWESDAKGTYDDETVNDALAAVEWAKANKTLDAGRIYIVGHSLGGMLAPRIAERSAGLAGIVMLSGNARPLEDLILEQYQYIASLTNPSDNTKEQIAELQRQIINMKQISTETFDKTIALPLGLSYTYWEFSNRYKQVEVAKKLSLPILILQGERDYQVTMTDFEWWRTALSAKPNVSFKSYPLLNHLYQEGNGKSVPTEYNNANPIPRYVMDDIAAFINCTKL</sequence>
<dbReference type="EMBL" id="SNRY01002714">
    <property type="protein sequence ID" value="KAA6323827.1"/>
    <property type="molecule type" value="Genomic_DNA"/>
</dbReference>
<evidence type="ECO:0000259" key="1">
    <source>
        <dbReference type="Pfam" id="PF00326"/>
    </source>
</evidence>
<dbReference type="AlphaFoldDB" id="A0A5J4QPD8"/>
<feature type="domain" description="DUF3887" evidence="2">
    <location>
        <begin position="28"/>
        <end position="113"/>
    </location>
</feature>
<dbReference type="SUPFAM" id="SSF53474">
    <property type="entry name" value="alpha/beta-Hydrolases"/>
    <property type="match status" value="1"/>
</dbReference>
<dbReference type="InterPro" id="IPR053145">
    <property type="entry name" value="AB_hydrolase_Est10"/>
</dbReference>
<gene>
    <name evidence="3" type="ORF">EZS27_026775</name>
</gene>
<proteinExistence type="predicted"/>
<dbReference type="GO" id="GO:0006508">
    <property type="term" value="P:proteolysis"/>
    <property type="evidence" value="ECO:0007669"/>
    <property type="project" value="InterPro"/>
</dbReference>
<dbReference type="PANTHER" id="PTHR43265:SF1">
    <property type="entry name" value="ESTERASE ESTD"/>
    <property type="match status" value="1"/>
</dbReference>
<reference evidence="3" key="1">
    <citation type="submission" date="2019-03" db="EMBL/GenBank/DDBJ databases">
        <title>Single cell metagenomics reveals metabolic interactions within the superorganism composed of flagellate Streblomastix strix and complex community of Bacteroidetes bacteria on its surface.</title>
        <authorList>
            <person name="Treitli S.C."/>
            <person name="Kolisko M."/>
            <person name="Husnik F."/>
            <person name="Keeling P."/>
            <person name="Hampl V."/>
        </authorList>
    </citation>
    <scope>NUCLEOTIDE SEQUENCE</scope>
    <source>
        <strain evidence="3">STM</strain>
    </source>
</reference>
<dbReference type="Pfam" id="PF13026">
    <property type="entry name" value="DUF3887"/>
    <property type="match status" value="1"/>
</dbReference>
<dbReference type="Gene3D" id="3.40.50.1820">
    <property type="entry name" value="alpha/beta hydrolase"/>
    <property type="match status" value="1"/>
</dbReference>
<dbReference type="PANTHER" id="PTHR43265">
    <property type="entry name" value="ESTERASE ESTD"/>
    <property type="match status" value="1"/>
</dbReference>
<organism evidence="3">
    <name type="scientific">termite gut metagenome</name>
    <dbReference type="NCBI Taxonomy" id="433724"/>
    <lineage>
        <taxon>unclassified sequences</taxon>
        <taxon>metagenomes</taxon>
        <taxon>organismal metagenomes</taxon>
    </lineage>
</organism>
<accession>A0A5J4QPD8</accession>
<evidence type="ECO:0000259" key="2">
    <source>
        <dbReference type="Pfam" id="PF13026"/>
    </source>
</evidence>
<feature type="domain" description="Peptidase S9 prolyl oligopeptidase catalytic" evidence="1">
    <location>
        <begin position="211"/>
        <end position="267"/>
    </location>
</feature>
<dbReference type="GO" id="GO:0106435">
    <property type="term" value="F:carboxylesterase activity"/>
    <property type="evidence" value="ECO:0007669"/>
    <property type="project" value="UniProtKB-EC"/>
</dbReference>
<protein>
    <submittedName>
        <fullName evidence="3">Esterase EstD</fullName>
        <ecNumber evidence="3">3.1.1.1</ecNumber>
    </submittedName>
</protein>
<dbReference type="GO" id="GO:0008236">
    <property type="term" value="F:serine-type peptidase activity"/>
    <property type="evidence" value="ECO:0007669"/>
    <property type="project" value="InterPro"/>
</dbReference>
<dbReference type="InterPro" id="IPR024981">
    <property type="entry name" value="DUF3887"/>
</dbReference>